<dbReference type="PROSITE" id="PS50095">
    <property type="entry name" value="PLAT"/>
    <property type="match status" value="1"/>
</dbReference>
<dbReference type="STRING" id="126957.T1IVS1"/>
<dbReference type="eggNOG" id="KOG3599">
    <property type="taxonomic scope" value="Eukaryota"/>
</dbReference>
<organism evidence="4 5">
    <name type="scientific">Strigamia maritima</name>
    <name type="common">European centipede</name>
    <name type="synonym">Geophilus maritimus</name>
    <dbReference type="NCBI Taxonomy" id="126957"/>
    <lineage>
        <taxon>Eukaryota</taxon>
        <taxon>Metazoa</taxon>
        <taxon>Ecdysozoa</taxon>
        <taxon>Arthropoda</taxon>
        <taxon>Myriapoda</taxon>
        <taxon>Chilopoda</taxon>
        <taxon>Pleurostigmophora</taxon>
        <taxon>Geophilomorpha</taxon>
        <taxon>Linotaeniidae</taxon>
        <taxon>Strigamia</taxon>
    </lineage>
</organism>
<dbReference type="EMBL" id="JH431593">
    <property type="status" value="NOT_ANNOTATED_CDS"/>
    <property type="molecule type" value="Genomic_DNA"/>
</dbReference>
<protein>
    <recommendedName>
        <fullName evidence="3">PLAT domain-containing protein</fullName>
    </recommendedName>
</protein>
<feature type="transmembrane region" description="Helical" evidence="2">
    <location>
        <begin position="268"/>
        <end position="290"/>
    </location>
</feature>
<reference evidence="4" key="2">
    <citation type="submission" date="2015-02" db="UniProtKB">
        <authorList>
            <consortium name="EnsemblMetazoa"/>
        </authorList>
    </citation>
    <scope>IDENTIFICATION</scope>
</reference>
<feature type="transmembrane region" description="Helical" evidence="2">
    <location>
        <begin position="977"/>
        <end position="999"/>
    </location>
</feature>
<dbReference type="Gene3D" id="2.60.60.20">
    <property type="entry name" value="PLAT/LH2 domain"/>
    <property type="match status" value="1"/>
</dbReference>
<keyword evidence="2" id="KW-0472">Membrane</keyword>
<evidence type="ECO:0000256" key="2">
    <source>
        <dbReference type="SAM" id="Phobius"/>
    </source>
</evidence>
<dbReference type="GO" id="GO:0005262">
    <property type="term" value="F:calcium channel activity"/>
    <property type="evidence" value="ECO:0007669"/>
    <property type="project" value="TreeGrafter"/>
</dbReference>
<evidence type="ECO:0000256" key="1">
    <source>
        <dbReference type="PROSITE-ProRule" id="PRU00152"/>
    </source>
</evidence>
<reference evidence="5" key="1">
    <citation type="submission" date="2011-05" db="EMBL/GenBank/DDBJ databases">
        <authorList>
            <person name="Richards S.R."/>
            <person name="Qu J."/>
            <person name="Jiang H."/>
            <person name="Jhangiani S.N."/>
            <person name="Agravi P."/>
            <person name="Goodspeed R."/>
            <person name="Gross S."/>
            <person name="Mandapat C."/>
            <person name="Jackson L."/>
            <person name="Mathew T."/>
            <person name="Pu L."/>
            <person name="Thornton R."/>
            <person name="Saada N."/>
            <person name="Wilczek-Boney K.B."/>
            <person name="Lee S."/>
            <person name="Kovar C."/>
            <person name="Wu Y."/>
            <person name="Scherer S.E."/>
            <person name="Worley K.C."/>
            <person name="Muzny D.M."/>
            <person name="Gibbs R."/>
        </authorList>
    </citation>
    <scope>NUCLEOTIDE SEQUENCE</scope>
    <source>
        <strain evidence="5">Brora</strain>
    </source>
</reference>
<dbReference type="InterPro" id="IPR051223">
    <property type="entry name" value="Polycystin"/>
</dbReference>
<feature type="domain" description="PLAT" evidence="3">
    <location>
        <begin position="108"/>
        <end position="227"/>
    </location>
</feature>
<dbReference type="Pfam" id="PF01477">
    <property type="entry name" value="PLAT"/>
    <property type="match status" value="1"/>
</dbReference>
<dbReference type="Proteomes" id="UP000014500">
    <property type="component" value="Unassembled WGS sequence"/>
</dbReference>
<evidence type="ECO:0000259" key="3">
    <source>
        <dbReference type="PROSITE" id="PS50095"/>
    </source>
</evidence>
<feature type="transmembrane region" description="Helical" evidence="2">
    <location>
        <begin position="302"/>
        <end position="322"/>
    </location>
</feature>
<dbReference type="GO" id="GO:0016020">
    <property type="term" value="C:membrane"/>
    <property type="evidence" value="ECO:0007669"/>
    <property type="project" value="TreeGrafter"/>
</dbReference>
<evidence type="ECO:0000313" key="4">
    <source>
        <dbReference type="EnsemblMetazoa" id="SMAR005272-PA"/>
    </source>
</evidence>
<sequence length="1059" mass="122754">MYFFPPPFLTFFMFYTERIMMYEYKRSSTISSTIRSSTDSFGSTTNATLVESFDIPYEYIPCLIAIIIVLIYSLAVRLAYTLDYKMINEGDLIILENQSKATSLCKDNLYLIFIDTGFWANAGTKAHVRLEIHAKNFCSRVYCLRASCDGKKILQRGRRDIFVLNNSESFGDILSLTLLVITLGEEVNWYLERIKIIDVSQNRKWIFPCYRWLSSNHRPSFKLQLSPRPAEKPDFKRLLQSRGVEINTWTSMFISYNRLGRLCRIERITICASNTMSILFAYVAIMQTDFVGMLEAESESEWILFVLLCCTVFLLLTVMNYLPEIILRNSMPVFGPFEAASLCDSECVECNKRTETTSAACVNEITQSCKICCLDNAVNGEEDENKGEFDEGQSKFSQTPRELIGDVLCTGESKTRPRLQFKDLNLITKYYELAAKYVRFFDTWSGFCDKFCDVIDDLRAYKDSFGECEVMKHRRCVIWLLDGMEGIQDQFCIMKKFYKTATNDATLPENILFPEKCRLVGESHQTVRLMRLTVFLMLIKVIDWSESMKNIQMNTLNEVPFELTEQLHHIVSNLFYALDVFVLKRNQLYLVCNRFPSKKINTLEMFICIYVGDSEQCDFEICPDVDDKDEYPLNDIRNDISDFSDKIVSEAICGIVHVSRCRRPLNTFVDYMRYHTNQNDSFEWASVCVDFSMPLIAVFTKPLIFYVKRFTCQIYENTFACVQIQQYIQTVITNAALQILRQVKRKCKTRLRDPFQAMSSAEMCCPQSEDICEACSEYAIAVDRFRHCLQSNRIVNQLPDKCCPEGKVHIEDINVLKFLLEEGKLKAGELACRQMIESMEKLVGSYYDKLVIIDKFMFRALLTLTDSHELLCPPPDPCSICQDESAEFILKIRLQIQQMSFIVTKLLHRSKDKATQKAIKQSPNLYWTSKGYVDQPFIKTVESFKHEITCDQHPFSNPEVIRIQAIAFNIHKMSLPIYWTFATYVYILFQNVLFLALILKWAERMSKASGLGSIVFMIIGLIFEIIIAQLVKMLITSFLMRKYMEIEIKETKNSSEVQS</sequence>
<comment type="caution">
    <text evidence="1">Lacks conserved residue(s) required for the propagation of feature annotation.</text>
</comment>
<evidence type="ECO:0000313" key="5">
    <source>
        <dbReference type="Proteomes" id="UP000014500"/>
    </source>
</evidence>
<keyword evidence="2" id="KW-1133">Transmembrane helix</keyword>
<keyword evidence="2" id="KW-0812">Transmembrane</keyword>
<dbReference type="HOGENOM" id="CLU_289575_0_0_1"/>
<feature type="transmembrane region" description="Helical" evidence="2">
    <location>
        <begin position="1011"/>
        <end position="1035"/>
    </location>
</feature>
<dbReference type="PANTHER" id="PTHR10877:SF183">
    <property type="entry name" value="AT14535P-RELATED"/>
    <property type="match status" value="1"/>
</dbReference>
<proteinExistence type="predicted"/>
<dbReference type="AlphaFoldDB" id="T1IVS1"/>
<keyword evidence="5" id="KW-1185">Reference proteome</keyword>
<name>T1IVS1_STRMM</name>
<feature type="transmembrane region" description="Helical" evidence="2">
    <location>
        <begin position="58"/>
        <end position="80"/>
    </location>
</feature>
<dbReference type="InterPro" id="IPR001024">
    <property type="entry name" value="PLAT/LH2_dom"/>
</dbReference>
<dbReference type="PANTHER" id="PTHR10877">
    <property type="entry name" value="POLYCYSTIN FAMILY MEMBER"/>
    <property type="match status" value="1"/>
</dbReference>
<dbReference type="InterPro" id="IPR036392">
    <property type="entry name" value="PLAT/LH2_dom_sf"/>
</dbReference>
<dbReference type="SUPFAM" id="SSF49723">
    <property type="entry name" value="Lipase/lipooxygenase domain (PLAT/LH2 domain)"/>
    <property type="match status" value="1"/>
</dbReference>
<dbReference type="GO" id="GO:0050982">
    <property type="term" value="P:detection of mechanical stimulus"/>
    <property type="evidence" value="ECO:0007669"/>
    <property type="project" value="TreeGrafter"/>
</dbReference>
<accession>T1IVS1</accession>
<dbReference type="EnsemblMetazoa" id="SMAR005272-RA">
    <property type="protein sequence ID" value="SMAR005272-PA"/>
    <property type="gene ID" value="SMAR005272"/>
</dbReference>